<dbReference type="PANTHER" id="PTHR38926">
    <property type="entry name" value="F-BOX DOMAIN CONTAINING PROTEIN, EXPRESSED"/>
    <property type="match status" value="1"/>
</dbReference>
<dbReference type="PANTHER" id="PTHR38926:SF5">
    <property type="entry name" value="F-BOX AND LEUCINE-RICH REPEAT PROTEIN 6"/>
    <property type="match status" value="1"/>
</dbReference>
<name>A0A9P5RTE5_9FUNG</name>
<dbReference type="InterPro" id="IPR036047">
    <property type="entry name" value="F-box-like_dom_sf"/>
</dbReference>
<evidence type="ECO:0000313" key="3">
    <source>
        <dbReference type="Proteomes" id="UP000748756"/>
    </source>
</evidence>
<organism evidence="2 3">
    <name type="scientific">Linnemannia schmuckeri</name>
    <dbReference type="NCBI Taxonomy" id="64567"/>
    <lineage>
        <taxon>Eukaryota</taxon>
        <taxon>Fungi</taxon>
        <taxon>Fungi incertae sedis</taxon>
        <taxon>Mucoromycota</taxon>
        <taxon>Mortierellomycotina</taxon>
        <taxon>Mortierellomycetes</taxon>
        <taxon>Mortierellales</taxon>
        <taxon>Mortierellaceae</taxon>
        <taxon>Linnemannia</taxon>
    </lineage>
</organism>
<dbReference type="SUPFAM" id="SSF81383">
    <property type="entry name" value="F-box domain"/>
    <property type="match status" value="1"/>
</dbReference>
<dbReference type="SUPFAM" id="SSF52047">
    <property type="entry name" value="RNI-like"/>
    <property type="match status" value="1"/>
</dbReference>
<protein>
    <recommendedName>
        <fullName evidence="1">F-box domain-containing protein</fullName>
    </recommendedName>
</protein>
<feature type="domain" description="F-box" evidence="1">
    <location>
        <begin position="41"/>
        <end position="73"/>
    </location>
</feature>
<dbReference type="Pfam" id="PF00646">
    <property type="entry name" value="F-box"/>
    <property type="match status" value="1"/>
</dbReference>
<dbReference type="Gene3D" id="1.20.1280.50">
    <property type="match status" value="1"/>
</dbReference>
<dbReference type="InterPro" id="IPR032675">
    <property type="entry name" value="LRR_dom_sf"/>
</dbReference>
<dbReference type="EMBL" id="JAAAUQ010001037">
    <property type="protein sequence ID" value="KAF9143920.1"/>
    <property type="molecule type" value="Genomic_DNA"/>
</dbReference>
<keyword evidence="3" id="KW-1185">Reference proteome</keyword>
<proteinExistence type="predicted"/>
<evidence type="ECO:0000259" key="1">
    <source>
        <dbReference type="Pfam" id="PF00646"/>
    </source>
</evidence>
<dbReference type="OrthoDB" id="9973021at2759"/>
<feature type="non-terminal residue" evidence="2">
    <location>
        <position position="653"/>
    </location>
</feature>
<accession>A0A9P5RTE5</accession>
<gene>
    <name evidence="2" type="ORF">BG015_000255</name>
</gene>
<evidence type="ECO:0000313" key="2">
    <source>
        <dbReference type="EMBL" id="KAF9143920.1"/>
    </source>
</evidence>
<comment type="caution">
    <text evidence="2">The sequence shown here is derived from an EMBL/GenBank/DDBJ whole genome shotgun (WGS) entry which is preliminary data.</text>
</comment>
<dbReference type="Proteomes" id="UP000748756">
    <property type="component" value="Unassembled WGS sequence"/>
</dbReference>
<dbReference type="Gene3D" id="3.80.10.10">
    <property type="entry name" value="Ribonuclease Inhibitor"/>
    <property type="match status" value="1"/>
</dbReference>
<sequence>MTCSHQRSSLGFFSFISKKPTNNNNNTPVSITSAQRAFNIPEILEYVLSFLSAKDRHDSARPVCKQWYAVCKGLVPVSINWHLRLTPGNTNGDESDATNKKQDDLELLFSADHVNIRVDNDSLTTATSQQRLVSWEKMMAVLSTLLNECDRQRVHPRLRTLHLREGILEDFTVQLGQLPRLPTLVILRIDVIVQWDIIHLFTIFRACPHLAELSVKPTYAANVPTRSTYLTTLQSSAITTSQEHDIINGSHALPPMTRLRTCCLYNIVVTEPALAAILKASPRLSKLVLLGCYNLVRQEGQVGSVDNYVDRFGQGKNIIHLVGTHCPNLKSFHLSLSRGGTYSLSAREAAVVNRITTLNLLPTTPSSLNVHEIPLREILCTFEHLIHLRAPTAVYHLEDMDLHGLLDRVQNNRCRPTGTAISNHPRRPVFPEDDPAVARQYIWVCRGLRTLHMMVSPRNHDLDSTESSLVIFAFLTRMCPRLQELHLQRWVMHLSLQGGLCLLTRLQDLERVRIITEHIDRMNETDLLWMRSTPPSSLKCLAYPLLPHRRIRNCLRKRYRGISPRVEGAAVGSKVVELGRELGMDLSKLGYAEDVYDWMDEYYGATTATTSTTAPLLYNESTFFLPKLQSFWVETPRRDSNALLRKFVKLEEK</sequence>
<reference evidence="2" key="1">
    <citation type="journal article" date="2020" name="Fungal Divers.">
        <title>Resolving the Mortierellaceae phylogeny through synthesis of multi-gene phylogenetics and phylogenomics.</title>
        <authorList>
            <person name="Vandepol N."/>
            <person name="Liber J."/>
            <person name="Desiro A."/>
            <person name="Na H."/>
            <person name="Kennedy M."/>
            <person name="Barry K."/>
            <person name="Grigoriev I.V."/>
            <person name="Miller A.N."/>
            <person name="O'Donnell K."/>
            <person name="Stajich J.E."/>
            <person name="Bonito G."/>
        </authorList>
    </citation>
    <scope>NUCLEOTIDE SEQUENCE</scope>
    <source>
        <strain evidence="2">NRRL 6426</strain>
    </source>
</reference>
<dbReference type="AlphaFoldDB" id="A0A9P5RTE5"/>
<dbReference type="InterPro" id="IPR001810">
    <property type="entry name" value="F-box_dom"/>
</dbReference>